<gene>
    <name evidence="1" type="ORF">LZC94_13150</name>
</gene>
<protein>
    <recommendedName>
        <fullName evidence="3">HEAT repeat protein</fullName>
    </recommendedName>
</protein>
<keyword evidence="2" id="KW-1185">Reference proteome</keyword>
<dbReference type="EMBL" id="CP089984">
    <property type="protein sequence ID" value="WXB18196.1"/>
    <property type="molecule type" value="Genomic_DNA"/>
</dbReference>
<evidence type="ECO:0000313" key="1">
    <source>
        <dbReference type="EMBL" id="WXB18196.1"/>
    </source>
</evidence>
<dbReference type="RefSeq" id="WP_394827838.1">
    <property type="nucleotide sequence ID" value="NZ_CP089984.1"/>
</dbReference>
<dbReference type="Proteomes" id="UP001370348">
    <property type="component" value="Chromosome"/>
</dbReference>
<organism evidence="1 2">
    <name type="scientific">Pendulispora albinea</name>
    <dbReference type="NCBI Taxonomy" id="2741071"/>
    <lineage>
        <taxon>Bacteria</taxon>
        <taxon>Pseudomonadati</taxon>
        <taxon>Myxococcota</taxon>
        <taxon>Myxococcia</taxon>
        <taxon>Myxococcales</taxon>
        <taxon>Sorangiineae</taxon>
        <taxon>Pendulisporaceae</taxon>
        <taxon>Pendulispora</taxon>
    </lineage>
</organism>
<proteinExistence type="predicted"/>
<dbReference type="InterPro" id="IPR016024">
    <property type="entry name" value="ARM-type_fold"/>
</dbReference>
<evidence type="ECO:0000313" key="2">
    <source>
        <dbReference type="Proteomes" id="UP001370348"/>
    </source>
</evidence>
<name>A0ABZ2M687_9BACT</name>
<evidence type="ECO:0008006" key="3">
    <source>
        <dbReference type="Google" id="ProtNLM"/>
    </source>
</evidence>
<sequence length="1140" mass="125617">MIPSLPLSAEGLLAELETKTHHERMQRMVAIGRLAAEGRADAERAIAELQQSTDAYARFLAVQSAFGSRDGQAVLLALQDASRSVRGAARHLVPYACSDEQVAEAMVLVGPRGALVSLCTKLRQKRRDAAIDGGMERLLAKDSAPGKLLIDVIPFASERVVREQLPRLQEAAGYLGWSRMARWHPALTADELTSRLHAQGSVDPRLQWRIGGTLERIARYAPDAALRLANAILAAGDIPEGQANYLLGGSTLRALSIERPTETFDLLRARHERARPRSPDVELAPFSLTACAHRLGAERLAYVVEHAWTSLADGTRARRWFLRLNPEERRAVQDAWLERGRGAWGAFLLRGIDAAGPRGELRERAFTRWSHAARDARGVIDRERIDALPTDLRVREAQRHLADVPALATAPRERIGYARFLPFADAKTALAPWLGHPEGDERGIALAALIACVRHEPDAMPLALELVHARKFEQDPVRRAMMGALAELPVSRWRSEHLAMLGAILQDALDAADLSYATAAAVQTLVVRLFPLDARWGGAWLTKLLEARGSVSGSGLGDQLTKAQIAAMVEPLGELASAWATQERAGALIWLASSFGRKLSSVGPLIGALVRLTRELPFVHVAATALQLLRKHAPRHFGELMDRLIVRDPSFVTVPAVAHWLGWHRQDLLGRFLSNERMKGRFASGRTHWVIDFGNTHRRWTSRQQARYAEALSALAKVPKQDVSTQYFALHALARLAYAPAHHLIALASDPSPPMREIAVRRLPWLDSGQGVPELLACLADDRARWAIYALRVALRDMPEERVLAILRDAPMTKVTVAKEVMRLLGELGGEPAYRALLAMDRPGVHRDVRIALLRALWDHLERPDTWRLFEAAATDPDWIIASRLADIPLDRLSASSEMRICALLALVLGRPEPEARLDLLRRMTSLPLRDPDRVLFHQCLRHFAAAHPDEGAAACRAALVRMLPDEVDAVISAVAAQSGRRPILSALVESIANAIHPHTPARTREVAEGVLEHLARDGRAVRLYLRLATPLLGYQELAAALIALGARDGLHADALVLAQSAARACRDPDLLEALLAREASADLRRIALEALRTDAGPGRGWTDERRARLLRYRADEAPMVAEAAQFTFLPDECVTRSSP</sequence>
<dbReference type="InterPro" id="IPR011989">
    <property type="entry name" value="ARM-like"/>
</dbReference>
<reference evidence="1 2" key="1">
    <citation type="submission" date="2021-12" db="EMBL/GenBank/DDBJ databases">
        <title>Discovery of the Pendulisporaceae a myxobacterial family with distinct sporulation behavior and unique specialized metabolism.</title>
        <authorList>
            <person name="Garcia R."/>
            <person name="Popoff A."/>
            <person name="Bader C.D."/>
            <person name="Loehr J."/>
            <person name="Walesch S."/>
            <person name="Walt C."/>
            <person name="Boldt J."/>
            <person name="Bunk B."/>
            <person name="Haeckl F.J.F.P.J."/>
            <person name="Gunesch A.P."/>
            <person name="Birkelbach J."/>
            <person name="Nuebel U."/>
            <person name="Pietschmann T."/>
            <person name="Bach T."/>
            <person name="Mueller R."/>
        </authorList>
    </citation>
    <scope>NUCLEOTIDE SEQUENCE [LARGE SCALE GENOMIC DNA]</scope>
    <source>
        <strain evidence="1 2">MSr11954</strain>
    </source>
</reference>
<dbReference type="Gene3D" id="1.25.10.10">
    <property type="entry name" value="Leucine-rich Repeat Variant"/>
    <property type="match status" value="1"/>
</dbReference>
<accession>A0ABZ2M687</accession>
<dbReference type="SUPFAM" id="SSF48371">
    <property type="entry name" value="ARM repeat"/>
    <property type="match status" value="1"/>
</dbReference>